<dbReference type="EMBL" id="CACVKT020001098">
    <property type="protein sequence ID" value="CAC5365104.1"/>
    <property type="molecule type" value="Genomic_DNA"/>
</dbReference>
<protein>
    <submittedName>
        <fullName evidence="1">Uncharacterized protein</fullName>
    </submittedName>
</protein>
<keyword evidence="2" id="KW-1185">Reference proteome</keyword>
<reference evidence="1 2" key="1">
    <citation type="submission" date="2020-06" db="EMBL/GenBank/DDBJ databases">
        <authorList>
            <person name="Li R."/>
            <person name="Bekaert M."/>
        </authorList>
    </citation>
    <scope>NUCLEOTIDE SEQUENCE [LARGE SCALE GENOMIC DNA]</scope>
    <source>
        <strain evidence="2">wild</strain>
    </source>
</reference>
<gene>
    <name evidence="1" type="ORF">MCOR_5914</name>
</gene>
<sequence>MCSINKPLGANTTDQHEPFSVSYKQFFNIQPEDQFYHEDTQIYNDLSLERTPKYDTIRVLKPQHGFTRNHNAESLDQIIQRNSKQKADSGTDVQSACSILTSHMESSAKNKREEDIQELYEKDTFKRIYPVINNASLINRSTYDHFAKKDENKDVKGSRQTMSCKVIGQTKHFTLQKPVYSIPLQDKHLIEYMSHKDIVRHAMHAYFDNDEKSNFSSPSVTIPPMHPLLSYKLRYLNEKSDTTSDHNVETQLVTRL</sequence>
<accession>A0A6J8AB88</accession>
<organism evidence="1 2">
    <name type="scientific">Mytilus coruscus</name>
    <name type="common">Sea mussel</name>
    <dbReference type="NCBI Taxonomy" id="42192"/>
    <lineage>
        <taxon>Eukaryota</taxon>
        <taxon>Metazoa</taxon>
        <taxon>Spiralia</taxon>
        <taxon>Lophotrochozoa</taxon>
        <taxon>Mollusca</taxon>
        <taxon>Bivalvia</taxon>
        <taxon>Autobranchia</taxon>
        <taxon>Pteriomorphia</taxon>
        <taxon>Mytilida</taxon>
        <taxon>Mytiloidea</taxon>
        <taxon>Mytilidae</taxon>
        <taxon>Mytilinae</taxon>
        <taxon>Mytilus</taxon>
    </lineage>
</organism>
<dbReference type="AlphaFoldDB" id="A0A6J8AB88"/>
<proteinExistence type="predicted"/>
<name>A0A6J8AB88_MYTCO</name>
<dbReference type="Proteomes" id="UP000507470">
    <property type="component" value="Unassembled WGS sequence"/>
</dbReference>
<evidence type="ECO:0000313" key="1">
    <source>
        <dbReference type="EMBL" id="CAC5365104.1"/>
    </source>
</evidence>
<evidence type="ECO:0000313" key="2">
    <source>
        <dbReference type="Proteomes" id="UP000507470"/>
    </source>
</evidence>